<feature type="transmembrane region" description="Helical" evidence="5">
    <location>
        <begin position="222"/>
        <end position="245"/>
    </location>
</feature>
<keyword evidence="7" id="KW-1185">Reference proteome</keyword>
<evidence type="ECO:0000256" key="3">
    <source>
        <dbReference type="ARBA" id="ARBA00022989"/>
    </source>
</evidence>
<evidence type="ECO:0000256" key="1">
    <source>
        <dbReference type="ARBA" id="ARBA00004370"/>
    </source>
</evidence>
<proteinExistence type="predicted"/>
<dbReference type="PANTHER" id="PTHR32385:SF20">
    <property type="entry name" value="MANNOSYL PHOSPHORYLINOSITOL CERAMIDE SYNTHASE CSH1-RELATED"/>
    <property type="match status" value="1"/>
</dbReference>
<dbReference type="GO" id="GO:0000030">
    <property type="term" value="F:mannosyltransferase activity"/>
    <property type="evidence" value="ECO:0007669"/>
    <property type="project" value="TreeGrafter"/>
</dbReference>
<dbReference type="PANTHER" id="PTHR32385">
    <property type="entry name" value="MANNOSYL PHOSPHORYLINOSITOL CERAMIDE SYNTHASE"/>
    <property type="match status" value="1"/>
</dbReference>
<accession>A0A3D8T8W7</accession>
<keyword evidence="4 5" id="KW-0472">Membrane</keyword>
<protein>
    <submittedName>
        <fullName evidence="6">Uncharacterized protein</fullName>
    </submittedName>
</protein>
<comment type="subcellular location">
    <subcellularLocation>
        <location evidence="1">Membrane</location>
    </subcellularLocation>
</comment>
<comment type="caution">
    <text evidence="6">The sequence shown here is derived from an EMBL/GenBank/DDBJ whole genome shotgun (WGS) entry which is preliminary data.</text>
</comment>
<organism evidence="6 7">
    <name type="scientific">Coleophoma crateriformis</name>
    <dbReference type="NCBI Taxonomy" id="565419"/>
    <lineage>
        <taxon>Eukaryota</taxon>
        <taxon>Fungi</taxon>
        <taxon>Dikarya</taxon>
        <taxon>Ascomycota</taxon>
        <taxon>Pezizomycotina</taxon>
        <taxon>Leotiomycetes</taxon>
        <taxon>Helotiales</taxon>
        <taxon>Dermateaceae</taxon>
        <taxon>Coleophoma</taxon>
    </lineage>
</organism>
<evidence type="ECO:0000256" key="2">
    <source>
        <dbReference type="ARBA" id="ARBA00022692"/>
    </source>
</evidence>
<keyword evidence="3 5" id="KW-1133">Transmembrane helix</keyword>
<keyword evidence="2 5" id="KW-0812">Transmembrane</keyword>
<evidence type="ECO:0000256" key="5">
    <source>
        <dbReference type="SAM" id="Phobius"/>
    </source>
</evidence>
<sequence>MLRSRFRGVWVLVLFFLFFLWRVVNFIQIFSAHSGPAITQEQIKVAVEANSTGRPEYIPKIIHQVYHDWSGQGMPADWDQVAQKCKDVNPGWAYKGCQESFTPLIYYPAFTTDGGRGALSNNVLGSRPNHPFWKLMTDSLQPYNYDYFFPYVTISWASGQWFETDVWERYQRSHPLREEDQIYRVMMDDRPGSDPWVFFTHERGGTWVNWDNRMFLWIGDHLWLIGLAVGAVIVLPAWVVIMIACPKRKGSSGEDIETAERRASALSKLQGRFA</sequence>
<dbReference type="GO" id="GO:0016020">
    <property type="term" value="C:membrane"/>
    <property type="evidence" value="ECO:0007669"/>
    <property type="project" value="UniProtKB-SubCell"/>
</dbReference>
<evidence type="ECO:0000313" key="7">
    <source>
        <dbReference type="Proteomes" id="UP000256328"/>
    </source>
</evidence>
<dbReference type="EMBL" id="PDLN01000001">
    <property type="protein sequence ID" value="RDW94964.1"/>
    <property type="molecule type" value="Genomic_DNA"/>
</dbReference>
<name>A0A3D8T8W7_9HELO</name>
<dbReference type="Proteomes" id="UP000256328">
    <property type="component" value="Unassembled WGS sequence"/>
</dbReference>
<evidence type="ECO:0000313" key="6">
    <source>
        <dbReference type="EMBL" id="RDW94964.1"/>
    </source>
</evidence>
<dbReference type="GO" id="GO:0051999">
    <property type="term" value="P:mannosyl-inositol phosphorylceramide biosynthetic process"/>
    <property type="evidence" value="ECO:0007669"/>
    <property type="project" value="TreeGrafter"/>
</dbReference>
<dbReference type="InterPro" id="IPR051706">
    <property type="entry name" value="Glycosyltransferase_domain"/>
</dbReference>
<dbReference type="AlphaFoldDB" id="A0A3D8T8W7"/>
<dbReference type="OrthoDB" id="3647at2759"/>
<gene>
    <name evidence="6" type="ORF">BP5796_00727</name>
</gene>
<reference evidence="6 7" key="1">
    <citation type="journal article" date="2018" name="IMA Fungus">
        <title>IMA Genome-F 9: Draft genome sequence of Annulohypoxylon stygium, Aspergillus mulundensis, Berkeleyomyces basicola (syn. Thielaviopsis basicola), Ceratocystis smalleyi, two Cercospora beticola strains, Coleophoma cylindrospora, Fusarium fracticaudum, Phialophora cf. hyalina, and Morchella septimelata.</title>
        <authorList>
            <person name="Wingfield B.D."/>
            <person name="Bills G.F."/>
            <person name="Dong Y."/>
            <person name="Huang W."/>
            <person name="Nel W.J."/>
            <person name="Swalarsk-Parry B.S."/>
            <person name="Vaghefi N."/>
            <person name="Wilken P.M."/>
            <person name="An Z."/>
            <person name="de Beer Z.W."/>
            <person name="De Vos L."/>
            <person name="Chen L."/>
            <person name="Duong T.A."/>
            <person name="Gao Y."/>
            <person name="Hammerbacher A."/>
            <person name="Kikkert J.R."/>
            <person name="Li Y."/>
            <person name="Li H."/>
            <person name="Li K."/>
            <person name="Li Q."/>
            <person name="Liu X."/>
            <person name="Ma X."/>
            <person name="Naidoo K."/>
            <person name="Pethybridge S.J."/>
            <person name="Sun J."/>
            <person name="Steenkamp E.T."/>
            <person name="van der Nest M.A."/>
            <person name="van Wyk S."/>
            <person name="Wingfield M.J."/>
            <person name="Xiong C."/>
            <person name="Yue Q."/>
            <person name="Zhang X."/>
        </authorList>
    </citation>
    <scope>NUCLEOTIDE SEQUENCE [LARGE SCALE GENOMIC DNA]</scope>
    <source>
        <strain evidence="6 7">BP5796</strain>
    </source>
</reference>
<evidence type="ECO:0000256" key="4">
    <source>
        <dbReference type="ARBA" id="ARBA00023136"/>
    </source>
</evidence>